<gene>
    <name evidence="1" type="ORF">FF041_24225</name>
</gene>
<comment type="caution">
    <text evidence="1">The sequence shown here is derived from an EMBL/GenBank/DDBJ whole genome shotgun (WGS) entry which is preliminary data.</text>
</comment>
<keyword evidence="2" id="KW-1185">Reference proteome</keyword>
<protein>
    <submittedName>
        <fullName evidence="1">Uncharacterized protein</fullName>
    </submittedName>
</protein>
<evidence type="ECO:0000313" key="2">
    <source>
        <dbReference type="Proteomes" id="UP000419138"/>
    </source>
</evidence>
<dbReference type="EMBL" id="VCLA01000164">
    <property type="protein sequence ID" value="MQT03183.1"/>
    <property type="molecule type" value="Genomic_DNA"/>
</dbReference>
<accession>A0A646KLQ9</accession>
<dbReference type="OrthoDB" id="4237396at2"/>
<organism evidence="1 2">
    <name type="scientific">Streptomyces jumonjinensis</name>
    <dbReference type="NCBI Taxonomy" id="1945"/>
    <lineage>
        <taxon>Bacteria</taxon>
        <taxon>Bacillati</taxon>
        <taxon>Actinomycetota</taxon>
        <taxon>Actinomycetes</taxon>
        <taxon>Kitasatosporales</taxon>
        <taxon>Streptomycetaceae</taxon>
        <taxon>Streptomyces</taxon>
    </lineage>
</organism>
<proteinExistence type="predicted"/>
<reference evidence="1 2" key="1">
    <citation type="submission" date="2019-05" db="EMBL/GenBank/DDBJ databases">
        <title>Comparative genomics and metabolomics analyses of clavulanic acid producing Streptomyces species provides insight into specialized metabolism and evolution of beta-lactam biosynthetic gene clusters.</title>
        <authorList>
            <person name="Moore M.A."/>
            <person name="Cruz-Morales P."/>
            <person name="Barona Gomez F."/>
            <person name="Kapil T."/>
        </authorList>
    </citation>
    <scope>NUCLEOTIDE SEQUENCE [LARGE SCALE GENOMIC DNA]</scope>
    <source>
        <strain evidence="1 2">NRRL 5741</strain>
    </source>
</reference>
<dbReference type="AlphaFoldDB" id="A0A646KLQ9"/>
<name>A0A646KLQ9_STRJU</name>
<dbReference type="Proteomes" id="UP000419138">
    <property type="component" value="Unassembled WGS sequence"/>
</dbReference>
<sequence>MTFAPRTWSVGEIVTAAQLNTEIRDQLNSMFAAWTTYTPTWTGATTNPTIGNGNLTGRHMKIGRTCHIHLNVTVGSTTTFGTGSLALGLPFQAAASMPGVLSAICNRDPATPNFIMGAAQIPVGGTTTGAIWFANPGTAGDWNSWASGAPWTLAAGDVIRVYGTYQTAT</sequence>
<evidence type="ECO:0000313" key="1">
    <source>
        <dbReference type="EMBL" id="MQT03183.1"/>
    </source>
</evidence>
<dbReference type="RefSeq" id="WP_153524737.1">
    <property type="nucleotide sequence ID" value="NZ_JBEPDZ010000017.1"/>
</dbReference>